<accession>A0A382TV54</accession>
<proteinExistence type="predicted"/>
<dbReference type="AlphaFoldDB" id="A0A382TV54"/>
<protein>
    <submittedName>
        <fullName evidence="1">Uncharacterized protein</fullName>
    </submittedName>
</protein>
<organism evidence="1">
    <name type="scientific">marine metagenome</name>
    <dbReference type="NCBI Taxonomy" id="408172"/>
    <lineage>
        <taxon>unclassified sequences</taxon>
        <taxon>metagenomes</taxon>
        <taxon>ecological metagenomes</taxon>
    </lineage>
</organism>
<name>A0A382TV54_9ZZZZ</name>
<feature type="non-terminal residue" evidence="1">
    <location>
        <position position="1"/>
    </location>
</feature>
<sequence length="162" mass="17912">VSWNGYAELNGVISLLRYVEEHADRLRNHYLEWVDDLGQVEIGGQRVVDLMAVGSTGFSLWWMSSIFEKSFWNTSTMASVVRLLALDDLVGTLAPGRVTVVSDRPEIRKAVRRLCAARGIPCGGRRVGAESVSVLVRRGLVGMVPRPLMALRALADYVLATR</sequence>
<dbReference type="EMBL" id="UINC01139417">
    <property type="protein sequence ID" value="SVD25949.1"/>
    <property type="molecule type" value="Genomic_DNA"/>
</dbReference>
<reference evidence="1" key="1">
    <citation type="submission" date="2018-05" db="EMBL/GenBank/DDBJ databases">
        <authorList>
            <person name="Lanie J.A."/>
            <person name="Ng W.-L."/>
            <person name="Kazmierczak K.M."/>
            <person name="Andrzejewski T.M."/>
            <person name="Davidsen T.M."/>
            <person name="Wayne K.J."/>
            <person name="Tettelin H."/>
            <person name="Glass J.I."/>
            <person name="Rusch D."/>
            <person name="Podicherti R."/>
            <person name="Tsui H.-C.T."/>
            <person name="Winkler M.E."/>
        </authorList>
    </citation>
    <scope>NUCLEOTIDE SEQUENCE</scope>
</reference>
<gene>
    <name evidence="1" type="ORF">METZ01_LOCUS378803</name>
</gene>
<evidence type="ECO:0000313" key="1">
    <source>
        <dbReference type="EMBL" id="SVD25949.1"/>
    </source>
</evidence>
<feature type="non-terminal residue" evidence="1">
    <location>
        <position position="162"/>
    </location>
</feature>